<dbReference type="Proteomes" id="UP000204221">
    <property type="component" value="Chromosome"/>
</dbReference>
<dbReference type="Pfam" id="PF07336">
    <property type="entry name" value="ABATE"/>
    <property type="match status" value="1"/>
</dbReference>
<dbReference type="EMBL" id="CP022521">
    <property type="protein sequence ID" value="ASO20397.1"/>
    <property type="molecule type" value="Genomic_DNA"/>
</dbReference>
<organism evidence="1 2">
    <name type="scientific">Actinoalloteichus hoggarensis</name>
    <dbReference type="NCBI Taxonomy" id="1470176"/>
    <lineage>
        <taxon>Bacteria</taxon>
        <taxon>Bacillati</taxon>
        <taxon>Actinomycetota</taxon>
        <taxon>Actinomycetes</taxon>
        <taxon>Pseudonocardiales</taxon>
        <taxon>Pseudonocardiaceae</taxon>
        <taxon>Actinoalloteichus</taxon>
    </lineage>
</organism>
<sequence length="188" mass="21309">MTYTRPPAPPPLTAIETFCNTACLLRDTDDLADHPTAQTWLRAHGHHDLADHLTDDDRHELVLVREAIRSHLADDHTADEARHVLTDRAASTLRPPRWTDHGTARLTIAARRPTTRLIGELLAALATEEIADRRTRLKACRAPDCRWIYYDRSPGDNSVWCSMNTCGARHKMRSYRSRRPNSAPPPQP</sequence>
<name>A0A221W424_9PSEU</name>
<dbReference type="InterPro" id="IPR021005">
    <property type="entry name" value="Znf_CGNR"/>
</dbReference>
<keyword evidence="2" id="KW-1185">Reference proteome</keyword>
<dbReference type="KEGG" id="ahg:AHOG_13770"/>
<evidence type="ECO:0000313" key="1">
    <source>
        <dbReference type="EMBL" id="ASO20397.1"/>
    </source>
</evidence>
<dbReference type="PANTHER" id="PTHR35525:SF3">
    <property type="entry name" value="BLL6575 PROTEIN"/>
    <property type="match status" value="1"/>
</dbReference>
<dbReference type="RefSeq" id="WP_093941730.1">
    <property type="nucleotide sequence ID" value="NZ_CP022521.1"/>
</dbReference>
<dbReference type="Pfam" id="PF11706">
    <property type="entry name" value="zf-CGNR"/>
    <property type="match status" value="1"/>
</dbReference>
<protein>
    <submittedName>
        <fullName evidence="1">CGNR zinc finger</fullName>
    </submittedName>
</protein>
<dbReference type="AlphaFoldDB" id="A0A221W424"/>
<accession>A0A221W424</accession>
<evidence type="ECO:0000313" key="2">
    <source>
        <dbReference type="Proteomes" id="UP000204221"/>
    </source>
</evidence>
<dbReference type="PANTHER" id="PTHR35525">
    <property type="entry name" value="BLL6575 PROTEIN"/>
    <property type="match status" value="1"/>
</dbReference>
<proteinExistence type="predicted"/>
<dbReference type="OrthoDB" id="3211108at2"/>
<gene>
    <name evidence="1" type="ORF">AHOG_13770</name>
</gene>
<dbReference type="SUPFAM" id="SSF160904">
    <property type="entry name" value="Jann2411-like"/>
    <property type="match status" value="1"/>
</dbReference>
<dbReference type="Gene3D" id="1.10.3300.10">
    <property type="entry name" value="Jann2411-like domain"/>
    <property type="match status" value="1"/>
</dbReference>
<dbReference type="InterPro" id="IPR010852">
    <property type="entry name" value="ABATE"/>
</dbReference>
<reference evidence="1 2" key="1">
    <citation type="submission" date="2017-07" db="EMBL/GenBank/DDBJ databases">
        <title>Complete genome sequence of Actinoalloteichus hoggarensis DSM 45943, type strain of Actinoalloteichus hoggarensis.</title>
        <authorList>
            <person name="Ruckert C."/>
            <person name="Nouioui I."/>
            <person name="Willmese J."/>
            <person name="van Wezel G."/>
            <person name="Klenk H.-P."/>
            <person name="Kalinowski J."/>
            <person name="Zotchev S.B."/>
        </authorList>
    </citation>
    <scope>NUCLEOTIDE SEQUENCE [LARGE SCALE GENOMIC DNA]</scope>
    <source>
        <strain evidence="1 2">DSM 45943</strain>
    </source>
</reference>
<dbReference type="InterPro" id="IPR023286">
    <property type="entry name" value="ABATE_dom_sf"/>
</dbReference>